<dbReference type="Proteomes" id="UP000027238">
    <property type="component" value="Unassembled WGS sequence"/>
</dbReference>
<dbReference type="EMBL" id="JMSE01001367">
    <property type="protein sequence ID" value="KDN61984.1"/>
    <property type="molecule type" value="Genomic_DNA"/>
</dbReference>
<name>A0A066X2R9_COLSU</name>
<evidence type="ECO:0000256" key="1">
    <source>
        <dbReference type="SAM" id="MobiDB-lite"/>
    </source>
</evidence>
<dbReference type="OrthoDB" id="7492763at2759"/>
<keyword evidence="3" id="KW-1185">Reference proteome</keyword>
<sequence>MAGLRLVGPPKVPPPKQTIGMHAIRFNTVSPLPPYISPPHKFAQAHYQIAPPPPQACSLCSIYLCPTRTQPSPEQADRALPTPSRRGSDAVELALVVSLPAPVFDFEGPQQVDVLYPVICCCMPARRYPRLPPSQSQSPSPRTDSTLERNRPSTSGSTTTTTTTTTTCAAATATAATAIATAAPSPLHTPEGRPSCLVLTHPHRTAPHRTAPHCTALHYRTPTQPNPTHQGAHHSSSSLTSHTFHQHTFLAFPLLHHHHHHHHYLARYLGTLLFLHPLLSEP</sequence>
<comment type="caution">
    <text evidence="2">The sequence shown here is derived from an EMBL/GenBank/DDBJ whole genome shotgun (WGS) entry which is preliminary data.</text>
</comment>
<dbReference type="AlphaFoldDB" id="A0A066X2R9"/>
<reference evidence="3" key="1">
    <citation type="journal article" date="2014" name="Genome Announc.">
        <title>Draft genome sequence of Colletotrichum sublineola, a destructive pathogen of cultivated sorghum.</title>
        <authorList>
            <person name="Baroncelli R."/>
            <person name="Sanz-Martin J.M."/>
            <person name="Rech G.E."/>
            <person name="Sukno S.A."/>
            <person name="Thon M.R."/>
        </authorList>
    </citation>
    <scope>NUCLEOTIDE SEQUENCE [LARGE SCALE GENOMIC DNA]</scope>
    <source>
        <strain evidence="3">TX430BB</strain>
    </source>
</reference>
<protein>
    <submittedName>
        <fullName evidence="2">Uncharacterized protein</fullName>
    </submittedName>
</protein>
<organism evidence="2 3">
    <name type="scientific">Colletotrichum sublineola</name>
    <name type="common">Sorghum anthracnose fungus</name>
    <dbReference type="NCBI Taxonomy" id="1173701"/>
    <lineage>
        <taxon>Eukaryota</taxon>
        <taxon>Fungi</taxon>
        <taxon>Dikarya</taxon>
        <taxon>Ascomycota</taxon>
        <taxon>Pezizomycotina</taxon>
        <taxon>Sordariomycetes</taxon>
        <taxon>Hypocreomycetidae</taxon>
        <taxon>Glomerellales</taxon>
        <taxon>Glomerellaceae</taxon>
        <taxon>Colletotrichum</taxon>
        <taxon>Colletotrichum graminicola species complex</taxon>
    </lineage>
</organism>
<dbReference type="HOGENOM" id="CLU_986999_0_0_1"/>
<proteinExistence type="predicted"/>
<evidence type="ECO:0000313" key="2">
    <source>
        <dbReference type="EMBL" id="KDN61984.1"/>
    </source>
</evidence>
<evidence type="ECO:0000313" key="3">
    <source>
        <dbReference type="Proteomes" id="UP000027238"/>
    </source>
</evidence>
<gene>
    <name evidence="2" type="ORF">CSUB01_05049</name>
</gene>
<accession>A0A066X2R9</accession>
<feature type="region of interest" description="Disordered" evidence="1">
    <location>
        <begin position="131"/>
        <end position="166"/>
    </location>
</feature>